<dbReference type="EMBL" id="ML211480">
    <property type="protein sequence ID" value="TFK82495.1"/>
    <property type="molecule type" value="Genomic_DNA"/>
</dbReference>
<accession>A0A5C3NYI9</accession>
<evidence type="ECO:0000313" key="3">
    <source>
        <dbReference type="Proteomes" id="UP000308197"/>
    </source>
</evidence>
<keyword evidence="1" id="KW-1133">Transmembrane helix</keyword>
<name>A0A5C3NYI9_9APHY</name>
<gene>
    <name evidence="2" type="ORF">K466DRAFT_299504</name>
</gene>
<keyword evidence="1" id="KW-0812">Transmembrane</keyword>
<evidence type="ECO:0000313" key="2">
    <source>
        <dbReference type="EMBL" id="TFK82495.1"/>
    </source>
</evidence>
<dbReference type="AlphaFoldDB" id="A0A5C3NYI9"/>
<proteinExistence type="predicted"/>
<organism evidence="2 3">
    <name type="scientific">Polyporus arcularius HHB13444</name>
    <dbReference type="NCBI Taxonomy" id="1314778"/>
    <lineage>
        <taxon>Eukaryota</taxon>
        <taxon>Fungi</taxon>
        <taxon>Dikarya</taxon>
        <taxon>Basidiomycota</taxon>
        <taxon>Agaricomycotina</taxon>
        <taxon>Agaricomycetes</taxon>
        <taxon>Polyporales</taxon>
        <taxon>Polyporaceae</taxon>
        <taxon>Polyporus</taxon>
    </lineage>
</organism>
<keyword evidence="3" id="KW-1185">Reference proteome</keyword>
<keyword evidence="1" id="KW-0472">Membrane</keyword>
<sequence length="93" mass="10186">MVRFLSPDSGSGLDMQTNMLGIAPSRAHRSLTRPPRNWTPGRWGRSWRPTDCRCPAVSVDLHDSALCSPPSSCTLLLFGVSLGLLFLATVLFE</sequence>
<reference evidence="2 3" key="1">
    <citation type="journal article" date="2019" name="Nat. Ecol. Evol.">
        <title>Megaphylogeny resolves global patterns of mushroom evolution.</title>
        <authorList>
            <person name="Varga T."/>
            <person name="Krizsan K."/>
            <person name="Foldi C."/>
            <person name="Dima B."/>
            <person name="Sanchez-Garcia M."/>
            <person name="Sanchez-Ramirez S."/>
            <person name="Szollosi G.J."/>
            <person name="Szarkandi J.G."/>
            <person name="Papp V."/>
            <person name="Albert L."/>
            <person name="Andreopoulos W."/>
            <person name="Angelini C."/>
            <person name="Antonin V."/>
            <person name="Barry K.W."/>
            <person name="Bougher N.L."/>
            <person name="Buchanan P."/>
            <person name="Buyck B."/>
            <person name="Bense V."/>
            <person name="Catcheside P."/>
            <person name="Chovatia M."/>
            <person name="Cooper J."/>
            <person name="Damon W."/>
            <person name="Desjardin D."/>
            <person name="Finy P."/>
            <person name="Geml J."/>
            <person name="Haridas S."/>
            <person name="Hughes K."/>
            <person name="Justo A."/>
            <person name="Karasinski D."/>
            <person name="Kautmanova I."/>
            <person name="Kiss B."/>
            <person name="Kocsube S."/>
            <person name="Kotiranta H."/>
            <person name="LaButti K.M."/>
            <person name="Lechner B.E."/>
            <person name="Liimatainen K."/>
            <person name="Lipzen A."/>
            <person name="Lukacs Z."/>
            <person name="Mihaltcheva S."/>
            <person name="Morgado L.N."/>
            <person name="Niskanen T."/>
            <person name="Noordeloos M.E."/>
            <person name="Ohm R.A."/>
            <person name="Ortiz-Santana B."/>
            <person name="Ovrebo C."/>
            <person name="Racz N."/>
            <person name="Riley R."/>
            <person name="Savchenko A."/>
            <person name="Shiryaev A."/>
            <person name="Soop K."/>
            <person name="Spirin V."/>
            <person name="Szebenyi C."/>
            <person name="Tomsovsky M."/>
            <person name="Tulloss R.E."/>
            <person name="Uehling J."/>
            <person name="Grigoriev I.V."/>
            <person name="Vagvolgyi C."/>
            <person name="Papp T."/>
            <person name="Martin F.M."/>
            <person name="Miettinen O."/>
            <person name="Hibbett D.S."/>
            <person name="Nagy L.G."/>
        </authorList>
    </citation>
    <scope>NUCLEOTIDE SEQUENCE [LARGE SCALE GENOMIC DNA]</scope>
    <source>
        <strain evidence="2 3">HHB13444</strain>
    </source>
</reference>
<dbReference type="InParanoid" id="A0A5C3NYI9"/>
<evidence type="ECO:0000256" key="1">
    <source>
        <dbReference type="SAM" id="Phobius"/>
    </source>
</evidence>
<feature type="transmembrane region" description="Helical" evidence="1">
    <location>
        <begin position="74"/>
        <end position="92"/>
    </location>
</feature>
<protein>
    <submittedName>
        <fullName evidence="2">Uncharacterized protein</fullName>
    </submittedName>
</protein>
<dbReference type="Proteomes" id="UP000308197">
    <property type="component" value="Unassembled WGS sequence"/>
</dbReference>